<reference evidence="2" key="1">
    <citation type="submission" date="2020-12" db="EMBL/GenBank/DDBJ databases">
        <title>WGS assembly of Carya illinoinensis cv. Pawnee.</title>
        <authorList>
            <person name="Platts A."/>
            <person name="Shu S."/>
            <person name="Wright S."/>
            <person name="Barry K."/>
            <person name="Edger P."/>
            <person name="Pires J.C."/>
            <person name="Schmutz J."/>
        </authorList>
    </citation>
    <scope>NUCLEOTIDE SEQUENCE</scope>
    <source>
        <tissue evidence="2">Leaf</tissue>
    </source>
</reference>
<feature type="signal peptide" evidence="1">
    <location>
        <begin position="1"/>
        <end position="23"/>
    </location>
</feature>
<dbReference type="EMBL" id="CM031809">
    <property type="protein sequence ID" value="KAG6666588.1"/>
    <property type="molecule type" value="Genomic_DNA"/>
</dbReference>
<protein>
    <submittedName>
        <fullName evidence="2">Uncharacterized protein</fullName>
    </submittedName>
</protein>
<organism evidence="2 4">
    <name type="scientific">Carya illinoinensis</name>
    <name type="common">Pecan</name>
    <dbReference type="NCBI Taxonomy" id="32201"/>
    <lineage>
        <taxon>Eukaryota</taxon>
        <taxon>Viridiplantae</taxon>
        <taxon>Streptophyta</taxon>
        <taxon>Embryophyta</taxon>
        <taxon>Tracheophyta</taxon>
        <taxon>Spermatophyta</taxon>
        <taxon>Magnoliopsida</taxon>
        <taxon>eudicotyledons</taxon>
        <taxon>Gunneridae</taxon>
        <taxon>Pentapetalae</taxon>
        <taxon>rosids</taxon>
        <taxon>fabids</taxon>
        <taxon>Fagales</taxon>
        <taxon>Juglandaceae</taxon>
        <taxon>Carya</taxon>
    </lineage>
</organism>
<evidence type="ECO:0000313" key="4">
    <source>
        <dbReference type="Proteomes" id="UP000811609"/>
    </source>
</evidence>
<keyword evidence="4" id="KW-1185">Reference proteome</keyword>
<feature type="chain" id="PRO_5036435527" evidence="1">
    <location>
        <begin position="24"/>
        <end position="94"/>
    </location>
</feature>
<comment type="caution">
    <text evidence="2">The sequence shown here is derived from an EMBL/GenBank/DDBJ whole genome shotgun (WGS) entry which is preliminary data.</text>
</comment>
<evidence type="ECO:0000313" key="3">
    <source>
        <dbReference type="EMBL" id="KAG6666593.1"/>
    </source>
</evidence>
<evidence type="ECO:0000313" key="2">
    <source>
        <dbReference type="EMBL" id="KAG6666588.1"/>
    </source>
</evidence>
<dbReference type="EMBL" id="CM031809">
    <property type="protein sequence ID" value="KAG6666593.1"/>
    <property type="molecule type" value="Genomic_DNA"/>
</dbReference>
<keyword evidence="1" id="KW-0732">Signal</keyword>
<accession>A0A8T1RI31</accession>
<sequence>MKSYVLPRSLISFPIFLLPCSFSLYPSPSPSHPSSLCKICSFPLLRNPNPNPNPFIPIPNLARGCLLGCRRGCPEVIHGCLRVLVGGSIPASCE</sequence>
<name>A0A8T1RI31_CARIL</name>
<dbReference type="AlphaFoldDB" id="A0A8T1RI31"/>
<evidence type="ECO:0000256" key="1">
    <source>
        <dbReference type="SAM" id="SignalP"/>
    </source>
</evidence>
<gene>
    <name evidence="2" type="ORF">CIPAW_01G041700</name>
    <name evidence="3" type="ORF">CIPAW_01G042100</name>
</gene>
<proteinExistence type="predicted"/>
<dbReference type="Proteomes" id="UP000811609">
    <property type="component" value="Chromosome 1"/>
</dbReference>